<evidence type="ECO:0000256" key="8">
    <source>
        <dbReference type="ARBA" id="ARBA00022884"/>
    </source>
</evidence>
<accession>A0A0N7J7U4</accession>
<organism evidence="12 13">
    <name type="scientific">Phocaeicola vulgatus</name>
    <name type="common">Bacteroides vulgatus</name>
    <dbReference type="NCBI Taxonomy" id="821"/>
    <lineage>
        <taxon>Bacteria</taxon>
        <taxon>Pseudomonadati</taxon>
        <taxon>Bacteroidota</taxon>
        <taxon>Bacteroidia</taxon>
        <taxon>Bacteroidales</taxon>
        <taxon>Bacteroidaceae</taxon>
        <taxon>Phocaeicola</taxon>
    </lineage>
</organism>
<dbReference type="PANTHER" id="PTHR11451:SF44">
    <property type="entry name" value="THREONINE--TRNA LIGASE, CHLOROPLASTIC_MITOCHONDRIAL 2"/>
    <property type="match status" value="1"/>
</dbReference>
<evidence type="ECO:0000313" key="13">
    <source>
        <dbReference type="Proteomes" id="UP000061587"/>
    </source>
</evidence>
<reference evidence="12 13" key="2">
    <citation type="journal article" date="2016" name="Genome Biol. Evol.">
        <title>Extensive mobilome-driven genome diversification in mouse gut-associated Bacteroides vulgatus mpk.</title>
        <authorList>
            <person name="Lange A."/>
            <person name="Beier S."/>
            <person name="Steimle A."/>
            <person name="Autenrieth I.B."/>
            <person name="Huson D.H."/>
            <person name="Frick J.S."/>
        </authorList>
    </citation>
    <scope>NUCLEOTIDE SEQUENCE [LARGE SCALE GENOMIC DNA]</scope>
    <source>
        <strain evidence="13">mpk</strain>
    </source>
</reference>
<dbReference type="Gene3D" id="3.10.20.30">
    <property type="match status" value="1"/>
</dbReference>
<keyword evidence="4" id="KW-0479">Metal-binding</keyword>
<keyword evidence="9" id="KW-0648">Protein biosynthesis</keyword>
<evidence type="ECO:0000313" key="12">
    <source>
        <dbReference type="EMBL" id="ALK86138.1"/>
    </source>
</evidence>
<proteinExistence type="predicted"/>
<gene>
    <name evidence="12" type="ORF">BvMPK_3577</name>
</gene>
<dbReference type="Gene3D" id="3.30.980.10">
    <property type="entry name" value="Threonyl-trna Synthetase, Chain A, domain 2"/>
    <property type="match status" value="1"/>
</dbReference>
<dbReference type="Proteomes" id="UP000061587">
    <property type="component" value="Chromosome"/>
</dbReference>
<dbReference type="GO" id="GO:0046872">
    <property type="term" value="F:metal ion binding"/>
    <property type="evidence" value="ECO:0007669"/>
    <property type="project" value="UniProtKB-KW"/>
</dbReference>
<dbReference type="GO" id="GO:0000049">
    <property type="term" value="F:tRNA binding"/>
    <property type="evidence" value="ECO:0007669"/>
    <property type="project" value="UniProtKB-KW"/>
</dbReference>
<reference evidence="13" key="1">
    <citation type="submission" date="2015-10" db="EMBL/GenBank/DDBJ databases">
        <title>Extensive mobilome-driven genome diversification in gut-associated Bacteroides vulgatus mpk.</title>
        <authorList>
            <person name="Beier S."/>
            <person name="Lange A."/>
            <person name="Huson D.H."/>
            <person name="Frick J.-S."/>
            <person name="Autenrieth I.B."/>
        </authorList>
    </citation>
    <scope>NUCLEOTIDE SEQUENCE [LARGE SCALE GENOMIC DNA]</scope>
    <source>
        <strain evidence="13">mpk</strain>
    </source>
</reference>
<evidence type="ECO:0000256" key="2">
    <source>
        <dbReference type="ARBA" id="ARBA00022555"/>
    </source>
</evidence>
<dbReference type="GO" id="GO:0005524">
    <property type="term" value="F:ATP binding"/>
    <property type="evidence" value="ECO:0007669"/>
    <property type="project" value="UniProtKB-KW"/>
</dbReference>
<evidence type="ECO:0000256" key="7">
    <source>
        <dbReference type="ARBA" id="ARBA00022840"/>
    </source>
</evidence>
<evidence type="ECO:0000259" key="11">
    <source>
        <dbReference type="PROSITE" id="PS51880"/>
    </source>
</evidence>
<evidence type="ECO:0000256" key="3">
    <source>
        <dbReference type="ARBA" id="ARBA00022598"/>
    </source>
</evidence>
<keyword evidence="5" id="KW-0547">Nucleotide-binding</keyword>
<evidence type="ECO:0000256" key="6">
    <source>
        <dbReference type="ARBA" id="ARBA00022833"/>
    </source>
</evidence>
<dbReference type="FunFam" id="3.10.20.30:FF:000005">
    <property type="entry name" value="Threonine--tRNA ligase"/>
    <property type="match status" value="1"/>
</dbReference>
<protein>
    <submittedName>
        <fullName evidence="12">Threonyl-tRNA synthetase</fullName>
        <ecNumber evidence="12">6.1.1.3</ecNumber>
    </submittedName>
</protein>
<sequence>MIKITFPDGSVREYNEGVTGLQIAESISSRLAQDVLACGVNGETIDLSRPINEDANFVLYKWEDEQGKHAFWHTSAHLLAEALQELYPGIQFGIGPAIENGFTMM</sequence>
<dbReference type="Pfam" id="PF02824">
    <property type="entry name" value="TGS"/>
    <property type="match status" value="1"/>
</dbReference>
<keyword evidence="1" id="KW-0963">Cytoplasm</keyword>
<dbReference type="CDD" id="cd01667">
    <property type="entry name" value="TGS_ThrRS"/>
    <property type="match status" value="1"/>
</dbReference>
<dbReference type="GO" id="GO:0006435">
    <property type="term" value="P:threonyl-tRNA aminoacylation"/>
    <property type="evidence" value="ECO:0007669"/>
    <property type="project" value="TreeGrafter"/>
</dbReference>
<keyword evidence="7" id="KW-0067">ATP-binding</keyword>
<dbReference type="InterPro" id="IPR004095">
    <property type="entry name" value="TGS"/>
</dbReference>
<dbReference type="InterPro" id="IPR012676">
    <property type="entry name" value="TGS-like"/>
</dbReference>
<evidence type="ECO:0000256" key="4">
    <source>
        <dbReference type="ARBA" id="ARBA00022723"/>
    </source>
</evidence>
<dbReference type="GO" id="GO:0004829">
    <property type="term" value="F:threonine-tRNA ligase activity"/>
    <property type="evidence" value="ECO:0007669"/>
    <property type="project" value="UniProtKB-EC"/>
</dbReference>
<evidence type="ECO:0000256" key="1">
    <source>
        <dbReference type="ARBA" id="ARBA00022490"/>
    </source>
</evidence>
<feature type="domain" description="TGS" evidence="11">
    <location>
        <begin position="1"/>
        <end position="61"/>
    </location>
</feature>
<evidence type="ECO:0000256" key="5">
    <source>
        <dbReference type="ARBA" id="ARBA00022741"/>
    </source>
</evidence>
<keyword evidence="3 12" id="KW-0436">Ligase</keyword>
<dbReference type="InterPro" id="IPR012675">
    <property type="entry name" value="Beta-grasp_dom_sf"/>
</dbReference>
<evidence type="ECO:0000256" key="10">
    <source>
        <dbReference type="ARBA" id="ARBA00023146"/>
    </source>
</evidence>
<dbReference type="PANTHER" id="PTHR11451">
    <property type="entry name" value="THREONINE-TRNA LIGASE"/>
    <property type="match status" value="1"/>
</dbReference>
<dbReference type="AlphaFoldDB" id="A0A0N7J7U4"/>
<keyword evidence="8" id="KW-0694">RNA-binding</keyword>
<keyword evidence="10" id="KW-0030">Aminoacyl-tRNA synthetase</keyword>
<keyword evidence="2" id="KW-0820">tRNA-binding</keyword>
<dbReference type="InterPro" id="IPR018163">
    <property type="entry name" value="Thr/Ala-tRNA-synth_IIc_edit"/>
</dbReference>
<evidence type="ECO:0000256" key="9">
    <source>
        <dbReference type="ARBA" id="ARBA00022917"/>
    </source>
</evidence>
<dbReference type="PROSITE" id="PS51880">
    <property type="entry name" value="TGS"/>
    <property type="match status" value="1"/>
</dbReference>
<dbReference type="SUPFAM" id="SSF55186">
    <property type="entry name" value="ThrRS/AlaRS common domain"/>
    <property type="match status" value="1"/>
</dbReference>
<dbReference type="SUPFAM" id="SSF81271">
    <property type="entry name" value="TGS-like"/>
    <property type="match status" value="1"/>
</dbReference>
<dbReference type="EC" id="6.1.1.3" evidence="12"/>
<dbReference type="PATRIC" id="fig|821.40.peg.4307"/>
<dbReference type="EMBL" id="CP013020">
    <property type="protein sequence ID" value="ALK86138.1"/>
    <property type="molecule type" value="Genomic_DNA"/>
</dbReference>
<keyword evidence="6" id="KW-0862">Zinc</keyword>
<name>A0A0N7J7U4_PHOVU</name>